<feature type="compositionally biased region" description="Polar residues" evidence="1">
    <location>
        <begin position="105"/>
        <end position="115"/>
    </location>
</feature>
<gene>
    <name evidence="2" type="ORF">MKZ38_009568</name>
</gene>
<feature type="region of interest" description="Disordered" evidence="1">
    <location>
        <begin position="1"/>
        <end position="115"/>
    </location>
</feature>
<comment type="caution">
    <text evidence="2">The sequence shown here is derived from an EMBL/GenBank/DDBJ whole genome shotgun (WGS) entry which is preliminary data.</text>
</comment>
<accession>A0AAD5RUX5</accession>
<protein>
    <submittedName>
        <fullName evidence="2">Uncharacterized protein</fullName>
    </submittedName>
</protein>
<reference evidence="2" key="1">
    <citation type="submission" date="2022-07" db="EMBL/GenBank/DDBJ databases">
        <title>Draft genome sequence of Zalerion maritima ATCC 34329, a (micro)plastics degrading marine fungus.</title>
        <authorList>
            <person name="Paco A."/>
            <person name="Goncalves M.F.M."/>
            <person name="Rocha-Santos T.A.P."/>
            <person name="Alves A."/>
        </authorList>
    </citation>
    <scope>NUCLEOTIDE SEQUENCE</scope>
    <source>
        <strain evidence="2">ATCC 34329</strain>
    </source>
</reference>
<organism evidence="2 3">
    <name type="scientific">Zalerion maritima</name>
    <dbReference type="NCBI Taxonomy" id="339359"/>
    <lineage>
        <taxon>Eukaryota</taxon>
        <taxon>Fungi</taxon>
        <taxon>Dikarya</taxon>
        <taxon>Ascomycota</taxon>
        <taxon>Pezizomycotina</taxon>
        <taxon>Sordariomycetes</taxon>
        <taxon>Lulworthiomycetidae</taxon>
        <taxon>Lulworthiales</taxon>
        <taxon>Lulworthiaceae</taxon>
        <taxon>Zalerion</taxon>
    </lineage>
</organism>
<dbReference type="EMBL" id="JAKWBI020000076">
    <property type="protein sequence ID" value="KAJ2903625.1"/>
    <property type="molecule type" value="Genomic_DNA"/>
</dbReference>
<evidence type="ECO:0000313" key="2">
    <source>
        <dbReference type="EMBL" id="KAJ2903625.1"/>
    </source>
</evidence>
<evidence type="ECO:0000256" key="1">
    <source>
        <dbReference type="SAM" id="MobiDB-lite"/>
    </source>
</evidence>
<keyword evidence="3" id="KW-1185">Reference proteome</keyword>
<proteinExistence type="predicted"/>
<dbReference type="AlphaFoldDB" id="A0AAD5RUX5"/>
<feature type="compositionally biased region" description="Low complexity" evidence="1">
    <location>
        <begin position="69"/>
        <end position="99"/>
    </location>
</feature>
<sequence length="168" mass="18290">MAPASTTTAITLTLLQPTGTAEQQQKQQQQQQEQQQQEHDDGPTTPPPSRRDLENNSTPSPETPGPVTPAAAGSPEPAAEGQGEYTYNPAITATAIETPPASPSYMSSTFSSEQHTQQQGMPHVCFRCHPECLHDGDQECCFYHEKKLRDVFPSPRGCSAETHTTAWI</sequence>
<evidence type="ECO:0000313" key="3">
    <source>
        <dbReference type="Proteomes" id="UP001201980"/>
    </source>
</evidence>
<name>A0AAD5RUX5_9PEZI</name>
<feature type="compositionally biased region" description="Low complexity" evidence="1">
    <location>
        <begin position="1"/>
        <end position="35"/>
    </location>
</feature>
<dbReference type="Proteomes" id="UP001201980">
    <property type="component" value="Unassembled WGS sequence"/>
</dbReference>